<evidence type="ECO:0000313" key="2">
    <source>
        <dbReference type="Proteomes" id="UP001415857"/>
    </source>
</evidence>
<sequence length="116" mass="13122">MYGPELTCVSMEHMIISPAPKENSTHRSLTYAAMFEKDEKPVHVSYHVGNVEGEGLIMVMPSPEEGMAADSDGDIARGRRLPCFVRIKLFWICIQQWFSVGDDQYSFSQFVSVCQK</sequence>
<comment type="caution">
    <text evidence="1">The sequence shown here is derived from an EMBL/GenBank/DDBJ whole genome shotgun (WGS) entry which is preliminary data.</text>
</comment>
<organism evidence="1 2">
    <name type="scientific">Liquidambar formosana</name>
    <name type="common">Formosan gum</name>
    <dbReference type="NCBI Taxonomy" id="63359"/>
    <lineage>
        <taxon>Eukaryota</taxon>
        <taxon>Viridiplantae</taxon>
        <taxon>Streptophyta</taxon>
        <taxon>Embryophyta</taxon>
        <taxon>Tracheophyta</taxon>
        <taxon>Spermatophyta</taxon>
        <taxon>Magnoliopsida</taxon>
        <taxon>eudicotyledons</taxon>
        <taxon>Gunneridae</taxon>
        <taxon>Pentapetalae</taxon>
        <taxon>Saxifragales</taxon>
        <taxon>Altingiaceae</taxon>
        <taxon>Liquidambar</taxon>
    </lineage>
</organism>
<name>A0AAP0S5Q3_LIQFO</name>
<proteinExistence type="predicted"/>
<evidence type="ECO:0000313" key="1">
    <source>
        <dbReference type="EMBL" id="KAK9291405.1"/>
    </source>
</evidence>
<dbReference type="AlphaFoldDB" id="A0AAP0S5Q3"/>
<accession>A0AAP0S5Q3</accession>
<dbReference type="EMBL" id="JBBPBK010000001">
    <property type="protein sequence ID" value="KAK9291405.1"/>
    <property type="molecule type" value="Genomic_DNA"/>
</dbReference>
<keyword evidence="2" id="KW-1185">Reference proteome</keyword>
<dbReference type="Proteomes" id="UP001415857">
    <property type="component" value="Unassembled WGS sequence"/>
</dbReference>
<gene>
    <name evidence="1" type="ORF">L1049_019352</name>
</gene>
<reference evidence="1 2" key="1">
    <citation type="journal article" date="2024" name="Plant J.">
        <title>Genome sequences and population genomics reveal climatic adaptation and genomic divergence between two closely related sweetgum species.</title>
        <authorList>
            <person name="Xu W.Q."/>
            <person name="Ren C.Q."/>
            <person name="Zhang X.Y."/>
            <person name="Comes H.P."/>
            <person name="Liu X.H."/>
            <person name="Li Y.G."/>
            <person name="Kettle C.J."/>
            <person name="Jalonen R."/>
            <person name="Gaisberger H."/>
            <person name="Ma Y.Z."/>
            <person name="Qiu Y.X."/>
        </authorList>
    </citation>
    <scope>NUCLEOTIDE SEQUENCE [LARGE SCALE GENOMIC DNA]</scope>
    <source>
        <strain evidence="1">Hangzhou</strain>
    </source>
</reference>
<protein>
    <submittedName>
        <fullName evidence="1">Uncharacterized protein</fullName>
    </submittedName>
</protein>